<name>A0A1R3GGV4_COCAP</name>
<dbReference type="Gramene" id="OMO57291">
    <property type="protein sequence ID" value="OMO57291"/>
    <property type="gene ID" value="CCACVL1_25850"/>
</dbReference>
<comment type="caution">
    <text evidence="1">The sequence shown here is derived from an EMBL/GenBank/DDBJ whole genome shotgun (WGS) entry which is preliminary data.</text>
</comment>
<dbReference type="AlphaFoldDB" id="A0A1R3GGV4"/>
<reference evidence="1 2" key="1">
    <citation type="submission" date="2013-09" db="EMBL/GenBank/DDBJ databases">
        <title>Corchorus capsularis genome sequencing.</title>
        <authorList>
            <person name="Alam M."/>
            <person name="Haque M.S."/>
            <person name="Islam M.S."/>
            <person name="Emdad E.M."/>
            <person name="Islam M.M."/>
            <person name="Ahmed B."/>
            <person name="Halim A."/>
            <person name="Hossen Q.M.M."/>
            <person name="Hossain M.Z."/>
            <person name="Ahmed R."/>
            <person name="Khan M.M."/>
            <person name="Islam R."/>
            <person name="Rashid M.M."/>
            <person name="Khan S.A."/>
            <person name="Rahman M.S."/>
            <person name="Alam M."/>
        </authorList>
    </citation>
    <scope>NUCLEOTIDE SEQUENCE [LARGE SCALE GENOMIC DNA]</scope>
    <source>
        <strain evidence="2">cv. CVL-1</strain>
        <tissue evidence="1">Whole seedling</tissue>
    </source>
</reference>
<dbReference type="GO" id="GO:0003682">
    <property type="term" value="F:chromatin binding"/>
    <property type="evidence" value="ECO:0007669"/>
    <property type="project" value="TreeGrafter"/>
</dbReference>
<protein>
    <submittedName>
        <fullName evidence="1">Uncharacterized protein</fullName>
    </submittedName>
</protein>
<organism evidence="1 2">
    <name type="scientific">Corchorus capsularis</name>
    <name type="common">Jute</name>
    <dbReference type="NCBI Taxonomy" id="210143"/>
    <lineage>
        <taxon>Eukaryota</taxon>
        <taxon>Viridiplantae</taxon>
        <taxon>Streptophyta</taxon>
        <taxon>Embryophyta</taxon>
        <taxon>Tracheophyta</taxon>
        <taxon>Spermatophyta</taxon>
        <taxon>Magnoliopsida</taxon>
        <taxon>eudicotyledons</taxon>
        <taxon>Gunneridae</taxon>
        <taxon>Pentapetalae</taxon>
        <taxon>rosids</taxon>
        <taxon>malvids</taxon>
        <taxon>Malvales</taxon>
        <taxon>Malvaceae</taxon>
        <taxon>Grewioideae</taxon>
        <taxon>Apeibeae</taxon>
        <taxon>Corchorus</taxon>
    </lineage>
</organism>
<dbReference type="STRING" id="210143.A0A1R3GGV4"/>
<dbReference type="GO" id="GO:0007062">
    <property type="term" value="P:sister chromatid cohesion"/>
    <property type="evidence" value="ECO:0007669"/>
    <property type="project" value="TreeGrafter"/>
</dbReference>
<evidence type="ECO:0000313" key="1">
    <source>
        <dbReference type="EMBL" id="OMO57291.1"/>
    </source>
</evidence>
<dbReference type="InterPro" id="IPR039662">
    <property type="entry name" value="Cohesin_Scc3/SA"/>
</dbReference>
<sequence length="86" mass="9976">MAGATQNKDRSDILKIVKGGIQYAFENAPKQLSFLEVAVFYFIPELPISDVQDIQKDLEKRMENVQTDEDPSRWQPYHTFYNASSY</sequence>
<dbReference type="PANTHER" id="PTHR11199">
    <property type="entry name" value="STROMAL ANTIGEN"/>
    <property type="match status" value="1"/>
</dbReference>
<dbReference type="GO" id="GO:0008278">
    <property type="term" value="C:cohesin complex"/>
    <property type="evidence" value="ECO:0007669"/>
    <property type="project" value="TreeGrafter"/>
</dbReference>
<evidence type="ECO:0000313" key="2">
    <source>
        <dbReference type="Proteomes" id="UP000188268"/>
    </source>
</evidence>
<dbReference type="Proteomes" id="UP000188268">
    <property type="component" value="Unassembled WGS sequence"/>
</dbReference>
<dbReference type="GO" id="GO:0005634">
    <property type="term" value="C:nucleus"/>
    <property type="evidence" value="ECO:0007669"/>
    <property type="project" value="TreeGrafter"/>
</dbReference>
<dbReference type="PANTHER" id="PTHR11199:SF0">
    <property type="entry name" value="LD34181P-RELATED"/>
    <property type="match status" value="1"/>
</dbReference>
<gene>
    <name evidence="1" type="ORF">CCACVL1_25850</name>
</gene>
<dbReference type="OrthoDB" id="498590at2759"/>
<dbReference type="EMBL" id="AWWV01014391">
    <property type="protein sequence ID" value="OMO57291.1"/>
    <property type="molecule type" value="Genomic_DNA"/>
</dbReference>
<accession>A0A1R3GGV4</accession>
<dbReference type="GO" id="GO:0000785">
    <property type="term" value="C:chromatin"/>
    <property type="evidence" value="ECO:0007669"/>
    <property type="project" value="TreeGrafter"/>
</dbReference>
<keyword evidence="2" id="KW-1185">Reference proteome</keyword>
<proteinExistence type="predicted"/>